<dbReference type="SUPFAM" id="SSF56112">
    <property type="entry name" value="Protein kinase-like (PK-like)"/>
    <property type="match status" value="1"/>
</dbReference>
<dbReference type="InterPro" id="IPR011009">
    <property type="entry name" value="Kinase-like_dom_sf"/>
</dbReference>
<organism evidence="3 4">
    <name type="scientific">Labeo rohita</name>
    <name type="common">Indian major carp</name>
    <name type="synonym">Cyprinus rohita</name>
    <dbReference type="NCBI Taxonomy" id="84645"/>
    <lineage>
        <taxon>Eukaryota</taxon>
        <taxon>Metazoa</taxon>
        <taxon>Chordata</taxon>
        <taxon>Craniata</taxon>
        <taxon>Vertebrata</taxon>
        <taxon>Euteleostomi</taxon>
        <taxon>Actinopterygii</taxon>
        <taxon>Neopterygii</taxon>
        <taxon>Teleostei</taxon>
        <taxon>Ostariophysi</taxon>
        <taxon>Cypriniformes</taxon>
        <taxon>Cyprinidae</taxon>
        <taxon>Labeoninae</taxon>
        <taxon>Labeonini</taxon>
        <taxon>Labeo</taxon>
    </lineage>
</organism>
<evidence type="ECO:0000313" key="3">
    <source>
        <dbReference type="EMBL" id="KAI2655560.1"/>
    </source>
</evidence>
<dbReference type="Proteomes" id="UP000830375">
    <property type="component" value="Unassembled WGS sequence"/>
</dbReference>
<name>A0ABQ8LYV0_LABRO</name>
<keyword evidence="4" id="KW-1185">Reference proteome</keyword>
<feature type="compositionally biased region" description="Low complexity" evidence="1">
    <location>
        <begin position="407"/>
        <end position="423"/>
    </location>
</feature>
<dbReference type="PROSITE" id="PS50030">
    <property type="entry name" value="UBA"/>
    <property type="match status" value="1"/>
</dbReference>
<comment type="caution">
    <text evidence="3">The sequence shown here is derived from an EMBL/GenBank/DDBJ whole genome shotgun (WGS) entry which is preliminary data.</text>
</comment>
<feature type="region of interest" description="Disordered" evidence="1">
    <location>
        <begin position="150"/>
        <end position="170"/>
    </location>
</feature>
<evidence type="ECO:0000256" key="1">
    <source>
        <dbReference type="SAM" id="MobiDB-lite"/>
    </source>
</evidence>
<feature type="region of interest" description="Disordered" evidence="1">
    <location>
        <begin position="187"/>
        <end position="239"/>
    </location>
</feature>
<evidence type="ECO:0000259" key="2">
    <source>
        <dbReference type="PROSITE" id="PS50030"/>
    </source>
</evidence>
<keyword evidence="3" id="KW-0808">Transferase</keyword>
<feature type="compositionally biased region" description="Low complexity" evidence="1">
    <location>
        <begin position="352"/>
        <end position="361"/>
    </location>
</feature>
<proteinExistence type="predicted"/>
<reference evidence="3 4" key="1">
    <citation type="submission" date="2022-01" db="EMBL/GenBank/DDBJ databases">
        <title>A high-quality chromosome-level genome assembly of rohu carp, Labeo rohita.</title>
        <authorList>
            <person name="Arick M.A. II"/>
            <person name="Hsu C.-Y."/>
            <person name="Magbanua Z."/>
            <person name="Pechanova O."/>
            <person name="Grover C."/>
            <person name="Miller E."/>
            <person name="Thrash A."/>
            <person name="Ezzel L."/>
            <person name="Alam S."/>
            <person name="Benzie J."/>
            <person name="Hamilton M."/>
            <person name="Karsi A."/>
            <person name="Lawrence M.L."/>
            <person name="Peterson D.G."/>
        </authorList>
    </citation>
    <scope>NUCLEOTIDE SEQUENCE [LARGE SCALE GENOMIC DNA]</scope>
    <source>
        <strain evidence="4">BAU-BD-2019</strain>
        <tissue evidence="3">Blood</tissue>
    </source>
</reference>
<gene>
    <name evidence="3" type="ORF">H4Q32_017976</name>
</gene>
<feature type="compositionally biased region" description="Gly residues" evidence="1">
    <location>
        <begin position="424"/>
        <end position="448"/>
    </location>
</feature>
<feature type="region of interest" description="Disordered" evidence="1">
    <location>
        <begin position="263"/>
        <end position="284"/>
    </location>
</feature>
<dbReference type="Gene3D" id="1.10.510.10">
    <property type="entry name" value="Transferase(Phosphotransferase) domain 1"/>
    <property type="match status" value="1"/>
</dbReference>
<dbReference type="CDD" id="cd14339">
    <property type="entry name" value="UBA_SNRK"/>
    <property type="match status" value="1"/>
</dbReference>
<feature type="compositionally biased region" description="Low complexity" evidence="1">
    <location>
        <begin position="449"/>
        <end position="462"/>
    </location>
</feature>
<dbReference type="EMBL" id="JACTAM010000016">
    <property type="protein sequence ID" value="KAI2655560.1"/>
    <property type="molecule type" value="Genomic_DNA"/>
</dbReference>
<feature type="compositionally biased region" description="Acidic residues" evidence="1">
    <location>
        <begin position="264"/>
        <end position="274"/>
    </location>
</feature>
<feature type="compositionally biased region" description="Low complexity" evidence="1">
    <location>
        <begin position="225"/>
        <end position="235"/>
    </location>
</feature>
<dbReference type="InterPro" id="IPR015940">
    <property type="entry name" value="UBA"/>
</dbReference>
<feature type="domain" description="UBA" evidence="2">
    <location>
        <begin position="98"/>
        <end position="141"/>
    </location>
</feature>
<feature type="compositionally biased region" description="Gly residues" evidence="1">
    <location>
        <begin position="395"/>
        <end position="406"/>
    </location>
</feature>
<keyword evidence="3" id="KW-0418">Kinase</keyword>
<dbReference type="Gene3D" id="1.10.8.10">
    <property type="entry name" value="DNA helicase RuvA subunit, C-terminal domain"/>
    <property type="match status" value="1"/>
</dbReference>
<feature type="region of interest" description="Disordered" evidence="1">
    <location>
        <begin position="310"/>
        <end position="471"/>
    </location>
</feature>
<accession>A0ABQ8LYV0</accession>
<evidence type="ECO:0000313" key="4">
    <source>
        <dbReference type="Proteomes" id="UP000830375"/>
    </source>
</evidence>
<protein>
    <submittedName>
        <fullName evidence="3">SNF-related serine/threonine-protein kinase</fullName>
    </submittedName>
</protein>
<dbReference type="GO" id="GO:0016301">
    <property type="term" value="F:kinase activity"/>
    <property type="evidence" value="ECO:0007669"/>
    <property type="project" value="UniProtKB-KW"/>
</dbReference>
<sequence length="609" mass="65593">MTRAGWLLLQLSGDDFQTAAVSPLNLLGSFMVVGLFFKKTTSSSSLPLLHSLINRMLQRDPKRRASLEEIESHAWLQGVDPSPATKFNTPLVSHKNLSEEEHNSIIQRMVLGDIADREAIIEALETNKYNHITATYFLLAERILREKQEKEVQPRSLSPSNIKAHFRQSWPTKIDMHQDIEDRLASSSISHAGGPQSPARSTENLLNGHRNKGLLEVSRREEISEASSSSAAHAALPPNPLKSGVMAPLASASAKQRTCLFRVEEDEEEEEEQEPSPLPTQVVLRRKPLSITNRLTSRKSAPVLNQIFEEEGESDDDFDMDESLPPKLSRLKMNMASPGTAQKRYHRRKSQGRGSSCSSSETSDDDSESHRRRLDKDTGFTYSWNRRDSSEGPPGNSGGNGGGSSGGQSKPPGEGNSGPDKGSPPGGGNGGSTGGGSGGGGSTKGQGGPSSCSRSNNNNASSGQTRSAARSAGELVESLKLMSLCLSSQFQHRSSGGGGGGRFILDPQSLSSVKVQEKSSWKMCIGSNNSLDKVIKPALNGGVGAMEHYQDQTAVMLNELGLVKENNLNLKNNVLQLPLCEKTISVNIQRSPRDGLLCASAQASCCQVI</sequence>
<feature type="compositionally biased region" description="Acidic residues" evidence="1">
    <location>
        <begin position="310"/>
        <end position="322"/>
    </location>
</feature>